<proteinExistence type="predicted"/>
<comment type="caution">
    <text evidence="2">The sequence shown here is derived from an EMBL/GenBank/DDBJ whole genome shotgun (WGS) entry which is preliminary data.</text>
</comment>
<name>A0A3S5AMU0_9PLAT</name>
<dbReference type="EMBL" id="CAAALY010266772">
    <property type="protein sequence ID" value="VEL40860.1"/>
    <property type="molecule type" value="Genomic_DNA"/>
</dbReference>
<organism evidence="2 3">
    <name type="scientific">Protopolystoma xenopodis</name>
    <dbReference type="NCBI Taxonomy" id="117903"/>
    <lineage>
        <taxon>Eukaryota</taxon>
        <taxon>Metazoa</taxon>
        <taxon>Spiralia</taxon>
        <taxon>Lophotrochozoa</taxon>
        <taxon>Platyhelminthes</taxon>
        <taxon>Monogenea</taxon>
        <taxon>Polyopisthocotylea</taxon>
        <taxon>Polystomatidea</taxon>
        <taxon>Polystomatidae</taxon>
        <taxon>Protopolystoma</taxon>
    </lineage>
</organism>
<keyword evidence="3" id="KW-1185">Reference proteome</keyword>
<evidence type="ECO:0000256" key="1">
    <source>
        <dbReference type="SAM" id="MobiDB-lite"/>
    </source>
</evidence>
<evidence type="ECO:0000313" key="2">
    <source>
        <dbReference type="EMBL" id="VEL40860.1"/>
    </source>
</evidence>
<dbReference type="Proteomes" id="UP000784294">
    <property type="component" value="Unassembled WGS sequence"/>
</dbReference>
<gene>
    <name evidence="2" type="ORF">PXEA_LOCUS34300</name>
</gene>
<accession>A0A3S5AMU0</accession>
<dbReference type="AlphaFoldDB" id="A0A3S5AMU0"/>
<sequence>MEQVLSTLAPHFSPPSFSTSGAGDGTRPSCAPLVPVVPPHLARQLAAEAAGSLSKLVAITAASTTAAGTGGVVASASSSGPGVLQPPPSEPASAQLVPPVGWTADPSASGALCRTEEQTKATIFCISEVFFLRVYILLKFIVFAARLLVASPLQHTLFSASALRKSLALSVPHVMRDLDPATASSNCRRVVPRPSELVEPWASAVRTSEQRLDSGLGLFHLHSLLLQAPIASIPAGETIASSAPLPLPIG</sequence>
<feature type="region of interest" description="Disordered" evidence="1">
    <location>
        <begin position="1"/>
        <end position="26"/>
    </location>
</feature>
<protein>
    <submittedName>
        <fullName evidence="2">Uncharacterized protein</fullName>
    </submittedName>
</protein>
<evidence type="ECO:0000313" key="3">
    <source>
        <dbReference type="Proteomes" id="UP000784294"/>
    </source>
</evidence>
<reference evidence="2" key="1">
    <citation type="submission" date="2018-11" db="EMBL/GenBank/DDBJ databases">
        <authorList>
            <consortium name="Pathogen Informatics"/>
        </authorList>
    </citation>
    <scope>NUCLEOTIDE SEQUENCE</scope>
</reference>